<dbReference type="InterPro" id="IPR052598">
    <property type="entry name" value="IgSF_CEA-related"/>
</dbReference>
<reference evidence="9 10" key="1">
    <citation type="submission" date="2018-03" db="EMBL/GenBank/DDBJ databases">
        <title>Finding Nemo's genes: A chromosome-scale reference assembly of the genome of the orange clownfish Amphiprion percula.</title>
        <authorList>
            <person name="Lehmann R."/>
        </authorList>
    </citation>
    <scope>NUCLEOTIDE SEQUENCE</scope>
</reference>
<keyword evidence="2" id="KW-1015">Disulfide bond</keyword>
<dbReference type="InterPro" id="IPR013783">
    <property type="entry name" value="Ig-like_fold"/>
</dbReference>
<keyword evidence="10" id="KW-1185">Reference proteome</keyword>
<dbReference type="Pfam" id="PF13927">
    <property type="entry name" value="Ig_3"/>
    <property type="match status" value="2"/>
</dbReference>
<dbReference type="SMART" id="SM00408">
    <property type="entry name" value="IGc2"/>
    <property type="match status" value="3"/>
</dbReference>
<accession>A0A3P8SPI8</accession>
<feature type="chain" id="PRO_5018259701" description="Ig-like domain-containing protein" evidence="7">
    <location>
        <begin position="21"/>
        <end position="523"/>
    </location>
</feature>
<protein>
    <recommendedName>
        <fullName evidence="8">Ig-like domain-containing protein</fullName>
    </recommendedName>
</protein>
<feature type="region of interest" description="Disordered" evidence="5">
    <location>
        <begin position="485"/>
        <end position="523"/>
    </location>
</feature>
<feature type="signal peptide" evidence="7">
    <location>
        <begin position="1"/>
        <end position="20"/>
    </location>
</feature>
<evidence type="ECO:0000313" key="9">
    <source>
        <dbReference type="Ensembl" id="ENSAPEP00000013881.1"/>
    </source>
</evidence>
<feature type="transmembrane region" description="Helical" evidence="6">
    <location>
        <begin position="406"/>
        <end position="428"/>
    </location>
</feature>
<evidence type="ECO:0000256" key="6">
    <source>
        <dbReference type="SAM" id="Phobius"/>
    </source>
</evidence>
<evidence type="ECO:0000259" key="8">
    <source>
        <dbReference type="PROSITE" id="PS50835"/>
    </source>
</evidence>
<feature type="compositionally biased region" description="Polar residues" evidence="5">
    <location>
        <begin position="444"/>
        <end position="456"/>
    </location>
</feature>
<reference evidence="9" key="2">
    <citation type="submission" date="2025-08" db="UniProtKB">
        <authorList>
            <consortium name="Ensembl"/>
        </authorList>
    </citation>
    <scope>IDENTIFICATION</scope>
</reference>
<reference evidence="9" key="3">
    <citation type="submission" date="2025-09" db="UniProtKB">
        <authorList>
            <consortium name="Ensembl"/>
        </authorList>
    </citation>
    <scope>IDENTIFICATION</scope>
</reference>
<keyword evidence="4" id="KW-0393">Immunoglobulin domain</keyword>
<dbReference type="Pfam" id="PF00047">
    <property type="entry name" value="ig"/>
    <property type="match status" value="1"/>
</dbReference>
<keyword evidence="6" id="KW-0472">Membrane</keyword>
<keyword evidence="3" id="KW-0325">Glycoprotein</keyword>
<evidence type="ECO:0000256" key="1">
    <source>
        <dbReference type="ARBA" id="ARBA00022729"/>
    </source>
</evidence>
<feature type="domain" description="Ig-like" evidence="8">
    <location>
        <begin position="218"/>
        <end position="299"/>
    </location>
</feature>
<dbReference type="PANTHER" id="PTHR44337:SF20">
    <property type="entry name" value="CARCINOEMBRYONIC ANTIGEN-RELATED CELL ADHESION MOLECULE 5-RELATED"/>
    <property type="match status" value="1"/>
</dbReference>
<sequence>MAKLPLLFIVFVAFTGLTEGAGVLPDGPLNATVNGTFLFTTLLTPTETPFVVVNWFFGVNNIITSHAASNTTPPEYEGRITLFLSTGSLELRSLTDADSGEYIINITPAAGGALTGSTTLNIYEPVSNVAVHPKSADLVEFSSVILSCTSFGSSISFLWLNDTSEVTASDRVHLTDGGSTLTIVNVTRYDQQPFRCHVFNPVSNDTSEPVNITVSFGPENTDLLLTPSEEYFAEGSDVRLFCSTESRPPAQFMWFLNGESLPHSEPELNLTNIQMNNTGNYSCQAFNDKTMRNETSQLTAISVLEKILGASVKPSTTLIDEGTSINLTCEASGSIWTRMWKKDGSDLILADNMTLSENNRLLSFNHVNRKDNGEYFCNVSNPISSDGAKYDLVVNYESPDCSAGCIAGIVIACCVFVAVAVGVGFYVYRKKKHPKTSSKRNTSRGDQSQDNTGYSSEEVNYTDVSFLKKNGGEVQLGLQNTSSDYAQVRVNNGPPAAAPPDYDAHMQRVKRQAPQAGANGVQS</sequence>
<feature type="region of interest" description="Disordered" evidence="5">
    <location>
        <begin position="434"/>
        <end position="456"/>
    </location>
</feature>
<dbReference type="PROSITE" id="PS50835">
    <property type="entry name" value="IG_LIKE"/>
    <property type="match status" value="3"/>
</dbReference>
<keyword evidence="1 7" id="KW-0732">Signal</keyword>
<dbReference type="InterPro" id="IPR003599">
    <property type="entry name" value="Ig_sub"/>
</dbReference>
<dbReference type="Gene3D" id="2.60.40.10">
    <property type="entry name" value="Immunoglobulins"/>
    <property type="match status" value="4"/>
</dbReference>
<keyword evidence="6" id="KW-0812">Transmembrane</keyword>
<dbReference type="InterPro" id="IPR003598">
    <property type="entry name" value="Ig_sub2"/>
</dbReference>
<organism evidence="9 10">
    <name type="scientific">Amphiprion percula</name>
    <name type="common">Orange clownfish</name>
    <name type="synonym">Lutjanus percula</name>
    <dbReference type="NCBI Taxonomy" id="161767"/>
    <lineage>
        <taxon>Eukaryota</taxon>
        <taxon>Metazoa</taxon>
        <taxon>Chordata</taxon>
        <taxon>Craniata</taxon>
        <taxon>Vertebrata</taxon>
        <taxon>Euteleostomi</taxon>
        <taxon>Actinopterygii</taxon>
        <taxon>Neopterygii</taxon>
        <taxon>Teleostei</taxon>
        <taxon>Neoteleostei</taxon>
        <taxon>Acanthomorphata</taxon>
        <taxon>Ovalentaria</taxon>
        <taxon>Pomacentridae</taxon>
        <taxon>Amphiprion</taxon>
    </lineage>
</organism>
<feature type="domain" description="Ig-like" evidence="8">
    <location>
        <begin position="125"/>
        <end position="213"/>
    </location>
</feature>
<feature type="domain" description="Ig-like" evidence="8">
    <location>
        <begin position="305"/>
        <end position="395"/>
    </location>
</feature>
<dbReference type="STRING" id="161767.ENSAPEP00000013881"/>
<dbReference type="Proteomes" id="UP000265080">
    <property type="component" value="Chromosome 7"/>
</dbReference>
<evidence type="ECO:0000313" key="10">
    <source>
        <dbReference type="Proteomes" id="UP000265080"/>
    </source>
</evidence>
<evidence type="ECO:0000256" key="7">
    <source>
        <dbReference type="SAM" id="SignalP"/>
    </source>
</evidence>
<dbReference type="SUPFAM" id="SSF48726">
    <property type="entry name" value="Immunoglobulin"/>
    <property type="match status" value="4"/>
</dbReference>
<dbReference type="AlphaFoldDB" id="A0A3P8SPI8"/>
<dbReference type="Ensembl" id="ENSAPET00000014244.1">
    <property type="protein sequence ID" value="ENSAPEP00000013881.1"/>
    <property type="gene ID" value="ENSAPEG00000009905.1"/>
</dbReference>
<keyword evidence="6" id="KW-1133">Transmembrane helix</keyword>
<name>A0A3P8SPI8_AMPPE</name>
<dbReference type="InterPro" id="IPR036179">
    <property type="entry name" value="Ig-like_dom_sf"/>
</dbReference>
<evidence type="ECO:0000256" key="3">
    <source>
        <dbReference type="ARBA" id="ARBA00023180"/>
    </source>
</evidence>
<dbReference type="PANTHER" id="PTHR44337">
    <property type="entry name" value="CARCINOEMBRYONIC ANTIGEN-RELATED CELL ADHESION MOLECULE 8"/>
    <property type="match status" value="1"/>
</dbReference>
<evidence type="ECO:0000256" key="4">
    <source>
        <dbReference type="ARBA" id="ARBA00023319"/>
    </source>
</evidence>
<dbReference type="InterPro" id="IPR007110">
    <property type="entry name" value="Ig-like_dom"/>
</dbReference>
<evidence type="ECO:0000256" key="5">
    <source>
        <dbReference type="SAM" id="MobiDB-lite"/>
    </source>
</evidence>
<dbReference type="GeneTree" id="ENSGT01100000263479"/>
<evidence type="ECO:0000256" key="2">
    <source>
        <dbReference type="ARBA" id="ARBA00023157"/>
    </source>
</evidence>
<proteinExistence type="predicted"/>
<dbReference type="SMART" id="SM00409">
    <property type="entry name" value="IG"/>
    <property type="match status" value="4"/>
</dbReference>
<dbReference type="OMA" id="YTCSVYN"/>
<dbReference type="InterPro" id="IPR013151">
    <property type="entry name" value="Immunoglobulin_dom"/>
</dbReference>